<dbReference type="KEGG" id="raj:RA11412_0268"/>
<reference evidence="1 2" key="1">
    <citation type="submission" date="2016-10" db="EMBL/GenBank/DDBJ databases">
        <title>Genome sequence of Rothia aeria strain JCM11412.</title>
        <authorList>
            <person name="Nambu T."/>
        </authorList>
    </citation>
    <scope>NUCLEOTIDE SEQUENCE [LARGE SCALE GENOMIC DNA]</scope>
    <source>
        <strain evidence="1 2">JCM 11412</strain>
    </source>
</reference>
<evidence type="ECO:0000313" key="1">
    <source>
        <dbReference type="EMBL" id="BAV86567.1"/>
    </source>
</evidence>
<accession>A0A2Z5QVY2</accession>
<sequence>MFTVVYSIFELVASAAVRARSLTQAWMERTSSRLAAFCSRVAWPAAGG</sequence>
<evidence type="ECO:0000313" key="2">
    <source>
        <dbReference type="Proteomes" id="UP000250241"/>
    </source>
</evidence>
<dbReference type="EMBL" id="AP017895">
    <property type="protein sequence ID" value="BAV86567.1"/>
    <property type="molecule type" value="Genomic_DNA"/>
</dbReference>
<proteinExistence type="predicted"/>
<dbReference type="Proteomes" id="UP000250241">
    <property type="component" value="Chromosome"/>
</dbReference>
<name>A0A2Z5QVY2_9MICC</name>
<dbReference type="AlphaFoldDB" id="A0A2Z5QVY2"/>
<organism evidence="1 2">
    <name type="scientific">Rothia aeria</name>
    <dbReference type="NCBI Taxonomy" id="172042"/>
    <lineage>
        <taxon>Bacteria</taxon>
        <taxon>Bacillati</taxon>
        <taxon>Actinomycetota</taxon>
        <taxon>Actinomycetes</taxon>
        <taxon>Micrococcales</taxon>
        <taxon>Micrococcaceae</taxon>
        <taxon>Rothia</taxon>
    </lineage>
</organism>
<keyword evidence="2" id="KW-1185">Reference proteome</keyword>
<protein>
    <submittedName>
        <fullName evidence="1">Uncharacterized protein</fullName>
    </submittedName>
</protein>
<gene>
    <name evidence="1" type="ORF">RA11412_0268</name>
</gene>